<dbReference type="CDD" id="cd00093">
    <property type="entry name" value="HTH_XRE"/>
    <property type="match status" value="1"/>
</dbReference>
<dbReference type="Proteomes" id="UP000494115">
    <property type="component" value="Unassembled WGS sequence"/>
</dbReference>
<feature type="domain" description="HTH cro/C1-type" evidence="2">
    <location>
        <begin position="15"/>
        <end position="69"/>
    </location>
</feature>
<dbReference type="Pfam" id="PF01381">
    <property type="entry name" value="HTH_3"/>
    <property type="match status" value="1"/>
</dbReference>
<protein>
    <recommendedName>
        <fullName evidence="2">HTH cro/C1-type domain-containing protein</fullName>
    </recommendedName>
</protein>
<organism evidence="3 4">
    <name type="scientific">Pararobbsia alpina</name>
    <dbReference type="NCBI Taxonomy" id="621374"/>
    <lineage>
        <taxon>Bacteria</taxon>
        <taxon>Pseudomonadati</taxon>
        <taxon>Pseudomonadota</taxon>
        <taxon>Betaproteobacteria</taxon>
        <taxon>Burkholderiales</taxon>
        <taxon>Burkholderiaceae</taxon>
        <taxon>Pararobbsia</taxon>
    </lineage>
</organism>
<dbReference type="InterPro" id="IPR010982">
    <property type="entry name" value="Lambda_DNA-bd_dom_sf"/>
</dbReference>
<name>A0A6S7BKK7_9BURK</name>
<dbReference type="RefSeq" id="WP_175105347.1">
    <property type="nucleotide sequence ID" value="NZ_CADIKM010000011.1"/>
</dbReference>
<feature type="compositionally biased region" description="Low complexity" evidence="1">
    <location>
        <begin position="108"/>
        <end position="121"/>
    </location>
</feature>
<dbReference type="PROSITE" id="PS50943">
    <property type="entry name" value="HTH_CROC1"/>
    <property type="match status" value="1"/>
</dbReference>
<proteinExistence type="predicted"/>
<dbReference type="InterPro" id="IPR001387">
    <property type="entry name" value="Cro/C1-type_HTH"/>
</dbReference>
<dbReference type="EMBL" id="CADIKM010000011">
    <property type="protein sequence ID" value="CAB3789485.1"/>
    <property type="molecule type" value="Genomic_DNA"/>
</dbReference>
<evidence type="ECO:0000259" key="2">
    <source>
        <dbReference type="PROSITE" id="PS50943"/>
    </source>
</evidence>
<dbReference type="Gene3D" id="1.10.260.40">
    <property type="entry name" value="lambda repressor-like DNA-binding domains"/>
    <property type="match status" value="1"/>
</dbReference>
<reference evidence="3 4" key="1">
    <citation type="submission" date="2020-04" db="EMBL/GenBank/DDBJ databases">
        <authorList>
            <person name="De Canck E."/>
        </authorList>
    </citation>
    <scope>NUCLEOTIDE SEQUENCE [LARGE SCALE GENOMIC DNA]</scope>
    <source>
        <strain evidence="3 4">LMG 28138</strain>
    </source>
</reference>
<evidence type="ECO:0000313" key="3">
    <source>
        <dbReference type="EMBL" id="CAB3789485.1"/>
    </source>
</evidence>
<feature type="region of interest" description="Disordered" evidence="1">
    <location>
        <begin position="72"/>
        <end position="137"/>
    </location>
</feature>
<evidence type="ECO:0000313" key="4">
    <source>
        <dbReference type="Proteomes" id="UP000494115"/>
    </source>
</evidence>
<dbReference type="SMART" id="SM00530">
    <property type="entry name" value="HTH_XRE"/>
    <property type="match status" value="1"/>
</dbReference>
<accession>A0A6S7BKK7</accession>
<evidence type="ECO:0000256" key="1">
    <source>
        <dbReference type="SAM" id="MobiDB-lite"/>
    </source>
</evidence>
<keyword evidence="4" id="KW-1185">Reference proteome</keyword>
<gene>
    <name evidence="3" type="ORF">LMG28138_02787</name>
</gene>
<dbReference type="SUPFAM" id="SSF47413">
    <property type="entry name" value="lambda repressor-like DNA-binding domains"/>
    <property type="match status" value="1"/>
</dbReference>
<dbReference type="GO" id="GO:0003677">
    <property type="term" value="F:DNA binding"/>
    <property type="evidence" value="ECO:0007669"/>
    <property type="project" value="InterPro"/>
</dbReference>
<sequence length="137" mass="14983">MDYPVKTLSQLRPILQGFRKAAGLTQAAMAERLGITQQSYAQLEAKPASASVERLFKILRLLDVDIQLSYAASPQSKAEPAAKLVAKRASSADQTRVSRKKENRQPRTTGVKTQAAKAAAPTRPPPVVVAMKKKENW</sequence>
<dbReference type="AlphaFoldDB" id="A0A6S7BKK7"/>